<keyword evidence="3" id="KW-0396">Initiation factor</keyword>
<dbReference type="GO" id="GO:0003743">
    <property type="term" value="F:translation initiation factor activity"/>
    <property type="evidence" value="ECO:0007669"/>
    <property type="project" value="UniProtKB-KW"/>
</dbReference>
<keyword evidence="3" id="KW-0648">Protein biosynthesis</keyword>
<dbReference type="RefSeq" id="WP_277583820.1">
    <property type="nucleotide sequence ID" value="NZ_JBHSRN010000005.1"/>
</dbReference>
<feature type="signal peptide" evidence="2">
    <location>
        <begin position="1"/>
        <end position="23"/>
    </location>
</feature>
<evidence type="ECO:0000313" key="4">
    <source>
        <dbReference type="Proteomes" id="UP001152766"/>
    </source>
</evidence>
<protein>
    <submittedName>
        <fullName evidence="3">Secretion system X translation initiation factor</fullName>
    </submittedName>
</protein>
<organism evidence="3 4">
    <name type="scientific">Pelomonas aquatica</name>
    <dbReference type="NCBI Taxonomy" id="431058"/>
    <lineage>
        <taxon>Bacteria</taxon>
        <taxon>Pseudomonadati</taxon>
        <taxon>Pseudomonadota</taxon>
        <taxon>Betaproteobacteria</taxon>
        <taxon>Burkholderiales</taxon>
        <taxon>Sphaerotilaceae</taxon>
        <taxon>Roseateles</taxon>
    </lineage>
</organism>
<gene>
    <name evidence="3" type="ORF">EXJ73_12815</name>
</gene>
<evidence type="ECO:0000313" key="3">
    <source>
        <dbReference type="EMBL" id="MDG0863348.1"/>
    </source>
</evidence>
<proteinExistence type="predicted"/>
<evidence type="ECO:0000256" key="2">
    <source>
        <dbReference type="SAM" id="SignalP"/>
    </source>
</evidence>
<keyword evidence="4" id="KW-1185">Reference proteome</keyword>
<sequence length="166" mass="17071">MKKTAPRQLALFGALGLSLVATAWVSREDEAEPVAAAPRLAAATAKATPAAADWPGPAASARADWPALDPQARAAWGEAPPAPPPARAEAAPAPPGAPPFPYQFVGRMTDPLPRAVLNSVQRSAVVAAGDVVDGQWRVDAVEAGGLRLTYLPLGLAQFIPFARPSA</sequence>
<accession>A0A9X4LN67</accession>
<feature type="region of interest" description="Disordered" evidence="1">
    <location>
        <begin position="48"/>
        <end position="94"/>
    </location>
</feature>
<feature type="compositionally biased region" description="Pro residues" evidence="1">
    <location>
        <begin position="80"/>
        <end position="94"/>
    </location>
</feature>
<evidence type="ECO:0000256" key="1">
    <source>
        <dbReference type="SAM" id="MobiDB-lite"/>
    </source>
</evidence>
<feature type="compositionally biased region" description="Low complexity" evidence="1">
    <location>
        <begin position="48"/>
        <end position="63"/>
    </location>
</feature>
<comment type="caution">
    <text evidence="3">The sequence shown here is derived from an EMBL/GenBank/DDBJ whole genome shotgun (WGS) entry which is preliminary data.</text>
</comment>
<name>A0A9X4LN67_9BURK</name>
<dbReference type="Proteomes" id="UP001152766">
    <property type="component" value="Unassembled WGS sequence"/>
</dbReference>
<reference evidence="3" key="1">
    <citation type="submission" date="2019-02" db="EMBL/GenBank/DDBJ databases">
        <title>Draft genome of the type strain Pelomonas aquatica CCUG 52575T.</title>
        <authorList>
            <person name="Gomila M."/>
            <person name="Lalucat J."/>
        </authorList>
    </citation>
    <scope>NUCLEOTIDE SEQUENCE</scope>
    <source>
        <strain evidence="3">CCUG 52575</strain>
    </source>
</reference>
<keyword evidence="2" id="KW-0732">Signal</keyword>
<dbReference type="AlphaFoldDB" id="A0A9X4LN67"/>
<dbReference type="EMBL" id="SGUG01000017">
    <property type="protein sequence ID" value="MDG0863348.1"/>
    <property type="molecule type" value="Genomic_DNA"/>
</dbReference>
<feature type="chain" id="PRO_5040932308" evidence="2">
    <location>
        <begin position="24"/>
        <end position="166"/>
    </location>
</feature>